<keyword evidence="1" id="KW-0812">Transmembrane</keyword>
<protein>
    <recommendedName>
        <fullName evidence="3">Tyrosine kinase G-rich domain-containing protein</fullName>
    </recommendedName>
</protein>
<keyword evidence="1" id="KW-1133">Transmembrane helix</keyword>
<keyword evidence="1" id="KW-0472">Membrane</keyword>
<reference evidence="2" key="1">
    <citation type="submission" date="2018-06" db="EMBL/GenBank/DDBJ databases">
        <authorList>
            <person name="Zhirakovskaya E."/>
        </authorList>
    </citation>
    <scope>NUCLEOTIDE SEQUENCE</scope>
</reference>
<feature type="non-terminal residue" evidence="2">
    <location>
        <position position="1"/>
    </location>
</feature>
<evidence type="ECO:0008006" key="3">
    <source>
        <dbReference type="Google" id="ProtNLM"/>
    </source>
</evidence>
<sequence length="148" mass="16167">NNPATAVTLLTLGSEIQHYQDRIANLDQRLSINLPEKRETLQKQLETNIRSQQQQADLIAGHEAELAKLNIDRTRQESSQLLSIKGLESRIAEVRSTRILHESSRSIGPVSSGAAVKIALGLMLGLMLGVLGAFVAEFMAKTSTADSY</sequence>
<feature type="transmembrane region" description="Helical" evidence="1">
    <location>
        <begin position="114"/>
        <end position="136"/>
    </location>
</feature>
<name>A0A3B0XZF3_9ZZZZ</name>
<dbReference type="EMBL" id="UOFK01000041">
    <property type="protein sequence ID" value="VAW73785.1"/>
    <property type="molecule type" value="Genomic_DNA"/>
</dbReference>
<proteinExistence type="predicted"/>
<evidence type="ECO:0000256" key="1">
    <source>
        <dbReference type="SAM" id="Phobius"/>
    </source>
</evidence>
<evidence type="ECO:0000313" key="2">
    <source>
        <dbReference type="EMBL" id="VAW73785.1"/>
    </source>
</evidence>
<accession>A0A3B0XZF3</accession>
<organism evidence="2">
    <name type="scientific">hydrothermal vent metagenome</name>
    <dbReference type="NCBI Taxonomy" id="652676"/>
    <lineage>
        <taxon>unclassified sequences</taxon>
        <taxon>metagenomes</taxon>
        <taxon>ecological metagenomes</taxon>
    </lineage>
</organism>
<gene>
    <name evidence="2" type="ORF">MNBD_GAMMA13-524</name>
</gene>
<dbReference type="AlphaFoldDB" id="A0A3B0XZF3"/>